<protein>
    <submittedName>
        <fullName evidence="3">D-aminoacylase domain protein</fullName>
    </submittedName>
</protein>
<accession>A0ABM5N406</accession>
<dbReference type="RefSeq" id="WP_015029899.1">
    <property type="nucleotide sequence ID" value="NC_018748.1"/>
</dbReference>
<name>A0ABM5N406_EMTOG</name>
<dbReference type="InterPro" id="IPR013108">
    <property type="entry name" value="Amidohydro_3"/>
</dbReference>
<keyword evidence="1" id="KW-0732">Signal</keyword>
<dbReference type="PANTHER" id="PTHR11647">
    <property type="entry name" value="HYDRANTOINASE/DIHYDROPYRIMIDINASE FAMILY MEMBER"/>
    <property type="match status" value="1"/>
</dbReference>
<dbReference type="PROSITE" id="PS51257">
    <property type="entry name" value="PROKAR_LIPOPROTEIN"/>
    <property type="match status" value="1"/>
</dbReference>
<evidence type="ECO:0000256" key="1">
    <source>
        <dbReference type="SAM" id="SignalP"/>
    </source>
</evidence>
<proteinExistence type="predicted"/>
<dbReference type="InterPro" id="IPR011059">
    <property type="entry name" value="Metal-dep_hydrolase_composite"/>
</dbReference>
<dbReference type="Gene3D" id="2.30.40.10">
    <property type="entry name" value="Urease, subunit C, domain 1"/>
    <property type="match status" value="1"/>
</dbReference>
<dbReference type="SUPFAM" id="SSF51338">
    <property type="entry name" value="Composite domain of metallo-dependent hydrolases"/>
    <property type="match status" value="1"/>
</dbReference>
<evidence type="ECO:0000313" key="4">
    <source>
        <dbReference type="Proteomes" id="UP000002875"/>
    </source>
</evidence>
<dbReference type="SUPFAM" id="SSF51556">
    <property type="entry name" value="Metallo-dependent hydrolases"/>
    <property type="match status" value="1"/>
</dbReference>
<feature type="domain" description="Amidohydrolase 3" evidence="2">
    <location>
        <begin position="446"/>
        <end position="536"/>
    </location>
</feature>
<dbReference type="Gene3D" id="3.20.20.140">
    <property type="entry name" value="Metal-dependent hydrolases"/>
    <property type="match status" value="2"/>
</dbReference>
<gene>
    <name evidence="3" type="ordered locus">Emtol_3072</name>
</gene>
<feature type="signal peptide" evidence="1">
    <location>
        <begin position="1"/>
        <end position="21"/>
    </location>
</feature>
<organism evidence="3 4">
    <name type="scientific">Emticicia oligotrophica (strain DSM 17448 / CIP 109782 / MTCC 6937 / GPTSA100-15)</name>
    <dbReference type="NCBI Taxonomy" id="929562"/>
    <lineage>
        <taxon>Bacteria</taxon>
        <taxon>Pseudomonadati</taxon>
        <taxon>Bacteroidota</taxon>
        <taxon>Cytophagia</taxon>
        <taxon>Cytophagales</taxon>
        <taxon>Leadbetterellaceae</taxon>
        <taxon>Emticicia</taxon>
    </lineage>
</organism>
<dbReference type="Pfam" id="PF07969">
    <property type="entry name" value="Amidohydro_3"/>
    <property type="match status" value="1"/>
</dbReference>
<evidence type="ECO:0000313" key="3">
    <source>
        <dbReference type="EMBL" id="AFK04205.1"/>
    </source>
</evidence>
<dbReference type="CDD" id="cd01297">
    <property type="entry name" value="D-aminoacylase"/>
    <property type="match status" value="1"/>
</dbReference>
<keyword evidence="4" id="KW-1185">Reference proteome</keyword>
<reference evidence="3 4" key="1">
    <citation type="submission" date="2011-07" db="EMBL/GenBank/DDBJ databases">
        <title>The complete genome of chromosome of Emticicia oligotrophica DSM 17448.</title>
        <authorList>
            <consortium name="US DOE Joint Genome Institute (JGI-PGF)"/>
            <person name="Lucas S."/>
            <person name="Han J."/>
            <person name="Lapidus A."/>
            <person name="Bruce D."/>
            <person name="Goodwin L."/>
            <person name="Pitluck S."/>
            <person name="Peters L."/>
            <person name="Kyrpides N."/>
            <person name="Mavromatis K."/>
            <person name="Ivanova N."/>
            <person name="Ovchinnikova G."/>
            <person name="Teshima H."/>
            <person name="Detter J.C."/>
            <person name="Tapia R."/>
            <person name="Han C."/>
            <person name="Land M."/>
            <person name="Hauser L."/>
            <person name="Markowitz V."/>
            <person name="Cheng J.-F."/>
            <person name="Hugenholtz P."/>
            <person name="Woyke T."/>
            <person name="Wu D."/>
            <person name="Tindall B."/>
            <person name="Pomrenke H."/>
            <person name="Brambilla E."/>
            <person name="Klenk H.-P."/>
            <person name="Eisen J.A."/>
        </authorList>
    </citation>
    <scope>NUCLEOTIDE SEQUENCE [LARGE SCALE GENOMIC DNA]</scope>
    <source>
        <strain evidence="3 4">DSM 17448</strain>
    </source>
</reference>
<dbReference type="Proteomes" id="UP000002875">
    <property type="component" value="Chromosome"/>
</dbReference>
<dbReference type="InterPro" id="IPR032466">
    <property type="entry name" value="Metal_Hydrolase"/>
</dbReference>
<feature type="chain" id="PRO_5046261820" evidence="1">
    <location>
        <begin position="22"/>
        <end position="562"/>
    </location>
</feature>
<dbReference type="PANTHER" id="PTHR11647:SF1">
    <property type="entry name" value="COLLAPSIN RESPONSE MEDIATOR PROTEIN"/>
    <property type="match status" value="1"/>
</dbReference>
<evidence type="ECO:0000259" key="2">
    <source>
        <dbReference type="Pfam" id="PF07969"/>
    </source>
</evidence>
<dbReference type="EMBL" id="CP002961">
    <property type="protein sequence ID" value="AFK04205.1"/>
    <property type="molecule type" value="Genomic_DNA"/>
</dbReference>
<dbReference type="InterPro" id="IPR050378">
    <property type="entry name" value="Metallo-dep_Hydrolases_sf"/>
</dbReference>
<sequence length="562" mass="62066">MKQPKLFLLAFVSLLLSCKQAPQYDLIIKNGLIFDGNGTEPVLTDIAIKSDTIAFIGNLKGKAALKTIDANGMAVAPGFVNMLSWSTESLIEDGRSLGEIMQGVTLEVMGEGDSMGPMTDAMKDYSQKSQGNLKYEIKWKTLGEYLEYLEKRGVSTNVASFVGASTVRAMELGYDNRPPKAEELERMKKHVKLAMEEGAMGVASALIYTPGTYADTHELIELSKVASEYGGMYISHMRSEGNKLEEAVEELITIAKEANIHAEIYHLKAAGKNNWYKIDKVISKIDSARKAGLNISADMYNYIAGATGLDAAMPPWVQEGGFDQWSKRLKSSSIRAKVGKEMSTPQNDWENLCLAAGADKTLLIGFKQDSLRKYLGKTLAEVAAMKKKTWYETAMDLVVADGSRVDVVYFLMNEDNIKKQIQLPYMSFCSDAASMSASGVFLKSSSHPRAYGNFARLLAKYVREEQVITLQEAIRKLTSLPCDNLKIQKRGRLVVGNYADIVIFDPNKIQDKATFEKPHQLAEGMLHVIVNGKQVVENGKHTGVKSGRFVKGPGWKKQKTSI</sequence>